<accession>A0ABU6CZX8</accession>
<dbReference type="RefSeq" id="WP_324696628.1">
    <property type="nucleotide sequence ID" value="NZ_JAYMYJ010000132.1"/>
</dbReference>
<reference evidence="2" key="1">
    <citation type="submission" date="2023-07" db="EMBL/GenBank/DDBJ databases">
        <title>The carbon used by Thiothrix.</title>
        <authorList>
            <person name="Chen L."/>
        </authorList>
    </citation>
    <scope>NUCLEOTIDE SEQUENCE [LARGE SCALE GENOMIC DNA]</scope>
</reference>
<dbReference type="EMBL" id="JAYMYJ010000132">
    <property type="protein sequence ID" value="MEB4592380.1"/>
    <property type="molecule type" value="Genomic_DNA"/>
</dbReference>
<organism evidence="1 2">
    <name type="scientific">Candidatus Thiothrix phosphatis</name>
    <dbReference type="NCBI Taxonomy" id="3112415"/>
    <lineage>
        <taxon>Bacteria</taxon>
        <taxon>Pseudomonadati</taxon>
        <taxon>Pseudomonadota</taxon>
        <taxon>Gammaproteobacteria</taxon>
        <taxon>Thiotrichales</taxon>
        <taxon>Thiotrichaceae</taxon>
        <taxon>Thiothrix</taxon>
    </lineage>
</organism>
<keyword evidence="2" id="KW-1185">Reference proteome</keyword>
<evidence type="ECO:0000313" key="2">
    <source>
        <dbReference type="Proteomes" id="UP001308005"/>
    </source>
</evidence>
<evidence type="ECO:0000313" key="1">
    <source>
        <dbReference type="EMBL" id="MEB4592380.1"/>
    </source>
</evidence>
<sequence>MSRRIFMRDKMQERNAAQLLLDGLIIYSKDLGDLGKQLERLLRQQGVRSTMDTLFSMRFH</sequence>
<proteinExistence type="predicted"/>
<dbReference type="Proteomes" id="UP001308005">
    <property type="component" value="Unassembled WGS sequence"/>
</dbReference>
<comment type="caution">
    <text evidence="1">The sequence shown here is derived from an EMBL/GenBank/DDBJ whole genome shotgun (WGS) entry which is preliminary data.</text>
</comment>
<gene>
    <name evidence="1" type="ORF">VSS37_15435</name>
</gene>
<reference evidence="1 2" key="2">
    <citation type="submission" date="2024-01" db="EMBL/GenBank/DDBJ databases">
        <authorList>
            <person name="Xie X."/>
        </authorList>
    </citation>
    <scope>NUCLEOTIDE SEQUENCE [LARGE SCALE GENOMIC DNA]</scope>
    <source>
        <strain evidence="1">SCUT-1</strain>
    </source>
</reference>
<protein>
    <submittedName>
        <fullName evidence="1">Uncharacterized protein</fullName>
    </submittedName>
</protein>
<name>A0ABU6CZX8_9GAMM</name>